<dbReference type="InterPro" id="IPR001155">
    <property type="entry name" value="OxRdtase_FMN_N"/>
</dbReference>
<dbReference type="InterPro" id="IPR013785">
    <property type="entry name" value="Aldolase_TIM"/>
</dbReference>
<evidence type="ECO:0000313" key="7">
    <source>
        <dbReference type="EMBL" id="AFF18623.1"/>
    </source>
</evidence>
<accession>H9N834</accession>
<keyword evidence="3" id="KW-0288">FMN</keyword>
<reference evidence="7" key="1">
    <citation type="journal article" date="2012" name="Appl. Environ. Microbiol.">
        <title>Key Enzymes Enabling the Growth of Arthrobacter sp. Strain JBH1 with Nitroglycerin as the Sole Source of Carbon and Nitrogen.</title>
        <authorList>
            <person name="Husserl J."/>
            <person name="Hughes J.B."/>
            <person name="Spain J.C."/>
        </authorList>
    </citation>
    <scope>NUCLEOTIDE SEQUENCE</scope>
    <source>
        <strain evidence="7">JBH1</strain>
    </source>
</reference>
<dbReference type="GO" id="GO:0010181">
    <property type="term" value="F:FMN binding"/>
    <property type="evidence" value="ECO:0007669"/>
    <property type="project" value="InterPro"/>
</dbReference>
<gene>
    <name evidence="7" type="primary">pfvB</name>
</gene>
<evidence type="ECO:0000256" key="1">
    <source>
        <dbReference type="ARBA" id="ARBA00001917"/>
    </source>
</evidence>
<dbReference type="CDD" id="cd02932">
    <property type="entry name" value="OYE_YqiM_FMN"/>
    <property type="match status" value="1"/>
</dbReference>
<dbReference type="SUPFAM" id="SSF51395">
    <property type="entry name" value="FMN-linked oxidoreductases"/>
    <property type="match status" value="1"/>
</dbReference>
<dbReference type="GO" id="GO:0050661">
    <property type="term" value="F:NADP binding"/>
    <property type="evidence" value="ECO:0007669"/>
    <property type="project" value="InterPro"/>
</dbReference>
<evidence type="ECO:0000256" key="2">
    <source>
        <dbReference type="ARBA" id="ARBA00022630"/>
    </source>
</evidence>
<evidence type="ECO:0000259" key="6">
    <source>
        <dbReference type="Pfam" id="PF00724"/>
    </source>
</evidence>
<name>H9N834_9MICC</name>
<feature type="domain" description="NADH:flavin oxidoreductase/NADH oxidase N-terminal" evidence="6">
    <location>
        <begin position="1"/>
        <end position="316"/>
    </location>
</feature>
<keyword evidence="5 7" id="KW-0560">Oxidoreductase</keyword>
<proteinExistence type="predicted"/>
<evidence type="ECO:0000256" key="4">
    <source>
        <dbReference type="ARBA" id="ARBA00022857"/>
    </source>
</evidence>
<dbReference type="Gene3D" id="3.20.20.70">
    <property type="entry name" value="Aldolase class I"/>
    <property type="match status" value="1"/>
</dbReference>
<dbReference type="GO" id="GO:0003959">
    <property type="term" value="F:NADPH dehydrogenase activity"/>
    <property type="evidence" value="ECO:0007669"/>
    <property type="project" value="UniProtKB-EC"/>
</dbReference>
<protein>
    <submittedName>
        <fullName evidence="7">PfvB</fullName>
        <ecNumber evidence="7">1.6.99.1</ecNumber>
    </submittedName>
</protein>
<dbReference type="PANTHER" id="PTHR43303:SF4">
    <property type="entry name" value="NADPH DEHYDROGENASE C23G7.10C-RELATED"/>
    <property type="match status" value="1"/>
</dbReference>
<dbReference type="InterPro" id="IPR044152">
    <property type="entry name" value="YqjM-like"/>
</dbReference>
<evidence type="ECO:0000256" key="3">
    <source>
        <dbReference type="ARBA" id="ARBA00022643"/>
    </source>
</evidence>
<dbReference type="PANTHER" id="PTHR43303">
    <property type="entry name" value="NADPH DEHYDROGENASE C23G7.10C-RELATED"/>
    <property type="match status" value="1"/>
</dbReference>
<organism evidence="7">
    <name type="scientific">Arthrobacter sp. JBH1</name>
    <dbReference type="NCBI Taxonomy" id="723551"/>
    <lineage>
        <taxon>Bacteria</taxon>
        <taxon>Bacillati</taxon>
        <taxon>Actinomycetota</taxon>
        <taxon>Actinomycetes</taxon>
        <taxon>Micrococcales</taxon>
        <taxon>Micrococcaceae</taxon>
        <taxon>Arthrobacter</taxon>
    </lineage>
</organism>
<dbReference type="AlphaFoldDB" id="H9N834"/>
<keyword evidence="2" id="KW-0285">Flavoprotein</keyword>
<sequence>MCQYSSEDGMPTSWHLLHLGSFSRGGAGLVMTEAAAVSPEGRISNHDLGIWNDNQGHALAPIVDLIREHGAAAGIQLSHAGRKASTYRPWAPSADSLSVDDGGWQTVAPSSVPFGNLAEPAALDLVGIDAVTEDFRRAARRALNAGFDVIEIHAAHGYLLHQFLSPVSNHRTDEYGGSLENRARLLRRVVRAVAAETDGKAALFVRLSATDWLDEGGWDVEQTSTLAAWLVDDGAHLFDISSGGSTPKPSIPVGPGYQVGLAATVKREAAVSVAAVGLITSGRQAEDILCEGSADAIMIGREFLRDPHFALRAAAELGERIDYWPAQYRWARPKVKAKGD</sequence>
<keyword evidence="4" id="KW-0521">NADP</keyword>
<dbReference type="EMBL" id="JQ623505">
    <property type="protein sequence ID" value="AFF18623.1"/>
    <property type="molecule type" value="Genomic_DNA"/>
</dbReference>
<dbReference type="EC" id="1.6.99.1" evidence="7"/>
<evidence type="ECO:0000256" key="5">
    <source>
        <dbReference type="ARBA" id="ARBA00023002"/>
    </source>
</evidence>
<dbReference type="Pfam" id="PF00724">
    <property type="entry name" value="Oxidored_FMN"/>
    <property type="match status" value="1"/>
</dbReference>
<comment type="cofactor">
    <cofactor evidence="1">
        <name>FMN</name>
        <dbReference type="ChEBI" id="CHEBI:58210"/>
    </cofactor>
</comment>